<evidence type="ECO:0000256" key="2">
    <source>
        <dbReference type="ARBA" id="ARBA00022692"/>
    </source>
</evidence>
<keyword evidence="4 9" id="KW-0297">G-protein coupled receptor</keyword>
<evidence type="ECO:0000259" key="12">
    <source>
        <dbReference type="PROSITE" id="PS50262"/>
    </source>
</evidence>
<evidence type="ECO:0000313" key="14">
    <source>
        <dbReference type="RefSeq" id="XP_007531384.2"/>
    </source>
</evidence>
<feature type="transmembrane region" description="Helical" evidence="11">
    <location>
        <begin position="23"/>
        <end position="43"/>
    </location>
</feature>
<dbReference type="PANTHER" id="PTHR24225">
    <property type="entry name" value="CHEMOTACTIC RECEPTOR"/>
    <property type="match status" value="1"/>
</dbReference>
<dbReference type="AlphaFoldDB" id="A0A1S3A969"/>
<dbReference type="PROSITE" id="PS50262">
    <property type="entry name" value="G_PROTEIN_RECEP_F1_2"/>
    <property type="match status" value="1"/>
</dbReference>
<evidence type="ECO:0000256" key="4">
    <source>
        <dbReference type="ARBA" id="ARBA00023040"/>
    </source>
</evidence>
<dbReference type="PRINTS" id="PR00526">
    <property type="entry name" value="FMETLEUPHER"/>
</dbReference>
<dbReference type="InterPro" id="IPR000276">
    <property type="entry name" value="GPCR_Rhodpsn"/>
</dbReference>
<comment type="similarity">
    <text evidence="9">Belongs to the G-protein coupled receptor 1 family.</text>
</comment>
<dbReference type="eggNOG" id="ENOG502SYVA">
    <property type="taxonomic scope" value="Eukaryota"/>
</dbReference>
<name>A0A1S3A969_ERIEU</name>
<evidence type="ECO:0000256" key="10">
    <source>
        <dbReference type="SAM" id="MobiDB-lite"/>
    </source>
</evidence>
<evidence type="ECO:0000256" key="3">
    <source>
        <dbReference type="ARBA" id="ARBA00022989"/>
    </source>
</evidence>
<dbReference type="GO" id="GO:0004982">
    <property type="term" value="F:N-formyl peptide receptor activity"/>
    <property type="evidence" value="ECO:0007669"/>
    <property type="project" value="TreeGrafter"/>
</dbReference>
<keyword evidence="13" id="KW-1185">Reference proteome</keyword>
<dbReference type="Gene3D" id="1.20.1070.10">
    <property type="entry name" value="Rhodopsin 7-helix transmembrane proteins"/>
    <property type="match status" value="1"/>
</dbReference>
<dbReference type="PANTHER" id="PTHR24225:SF27">
    <property type="entry name" value="G-PROTEIN COUPLED RECEPTOR 32-RELATED"/>
    <property type="match status" value="1"/>
</dbReference>
<dbReference type="OrthoDB" id="6088892at2759"/>
<dbReference type="PRINTS" id="PR00237">
    <property type="entry name" value="GPCRRHODOPSN"/>
</dbReference>
<organism evidence="13 14">
    <name type="scientific">Erinaceus europaeus</name>
    <name type="common">Western European hedgehog</name>
    <dbReference type="NCBI Taxonomy" id="9365"/>
    <lineage>
        <taxon>Eukaryota</taxon>
        <taxon>Metazoa</taxon>
        <taxon>Chordata</taxon>
        <taxon>Craniata</taxon>
        <taxon>Vertebrata</taxon>
        <taxon>Euteleostomi</taxon>
        <taxon>Mammalia</taxon>
        <taxon>Eutheria</taxon>
        <taxon>Laurasiatheria</taxon>
        <taxon>Eulipotyphla</taxon>
        <taxon>Erinaceidae</taxon>
        <taxon>Erinaceinae</taxon>
        <taxon>Erinaceus</taxon>
    </lineage>
</organism>
<evidence type="ECO:0000256" key="8">
    <source>
        <dbReference type="ARBA" id="ARBA00025736"/>
    </source>
</evidence>
<feature type="transmembrane region" description="Helical" evidence="11">
    <location>
        <begin position="152"/>
        <end position="179"/>
    </location>
</feature>
<dbReference type="InterPro" id="IPR000826">
    <property type="entry name" value="Formyl_rcpt-rel"/>
</dbReference>
<comment type="similarity">
    <text evidence="8">Belongs to the chemokine-like receptor (CMKLR) family.</text>
</comment>
<keyword evidence="2 9" id="KW-0812">Transmembrane</keyword>
<feature type="compositionally biased region" description="Polar residues" evidence="10">
    <location>
        <begin position="288"/>
        <end position="302"/>
    </location>
</feature>
<keyword evidence="3 11" id="KW-1133">Transmembrane helix</keyword>
<dbReference type="SUPFAM" id="SSF81321">
    <property type="entry name" value="Family A G protein-coupled receptor-like"/>
    <property type="match status" value="1"/>
</dbReference>
<feature type="transmembrane region" description="Helical" evidence="11">
    <location>
        <begin position="228"/>
        <end position="251"/>
    </location>
</feature>
<evidence type="ECO:0000256" key="6">
    <source>
        <dbReference type="ARBA" id="ARBA00023170"/>
    </source>
</evidence>
<dbReference type="GO" id="GO:0005886">
    <property type="term" value="C:plasma membrane"/>
    <property type="evidence" value="ECO:0007669"/>
    <property type="project" value="TreeGrafter"/>
</dbReference>
<dbReference type="InterPro" id="IPR017452">
    <property type="entry name" value="GPCR_Rhodpsn_7TM"/>
</dbReference>
<evidence type="ECO:0000256" key="7">
    <source>
        <dbReference type="ARBA" id="ARBA00023224"/>
    </source>
</evidence>
<dbReference type="PROSITE" id="PS00237">
    <property type="entry name" value="G_PROTEIN_RECEP_F1_1"/>
    <property type="match status" value="1"/>
</dbReference>
<keyword evidence="7 9" id="KW-0807">Transducer</keyword>
<evidence type="ECO:0000256" key="5">
    <source>
        <dbReference type="ARBA" id="ARBA00023136"/>
    </source>
</evidence>
<evidence type="ECO:0000256" key="11">
    <source>
        <dbReference type="SAM" id="Phobius"/>
    </source>
</evidence>
<reference evidence="14" key="2">
    <citation type="submission" date="2025-08" db="UniProtKB">
        <authorList>
            <consortium name="RefSeq"/>
        </authorList>
    </citation>
    <scope>IDENTIFICATION</scope>
</reference>
<proteinExistence type="inferred from homology"/>
<gene>
    <name evidence="14" type="primary">GPR32</name>
</gene>
<dbReference type="Proteomes" id="UP001652624">
    <property type="component" value="Chromosome 2"/>
</dbReference>
<dbReference type="GO" id="GO:0007204">
    <property type="term" value="P:positive regulation of cytosolic calcium ion concentration"/>
    <property type="evidence" value="ECO:0007669"/>
    <property type="project" value="TreeGrafter"/>
</dbReference>
<feature type="transmembrane region" description="Helical" evidence="11">
    <location>
        <begin position="105"/>
        <end position="127"/>
    </location>
</feature>
<reference evidence="13" key="1">
    <citation type="submission" date="2025-05" db="UniProtKB">
        <authorList>
            <consortium name="RefSeq"/>
        </authorList>
    </citation>
    <scope>NUCLEOTIDE SEQUENCE [LARGE SCALE GENOMIC DNA]</scope>
</reference>
<dbReference type="GO" id="GO:0007200">
    <property type="term" value="P:phospholipase C-activating G protein-coupled receptor signaling pathway"/>
    <property type="evidence" value="ECO:0007669"/>
    <property type="project" value="TreeGrafter"/>
</dbReference>
<dbReference type="Pfam" id="PF00001">
    <property type="entry name" value="7tm_1"/>
    <property type="match status" value="1"/>
</dbReference>
<evidence type="ECO:0000256" key="1">
    <source>
        <dbReference type="ARBA" id="ARBA00004141"/>
    </source>
</evidence>
<accession>A0A1S3A969</accession>
<dbReference type="CTD" id="2854"/>
<comment type="subcellular location">
    <subcellularLocation>
        <location evidence="1">Membrane</location>
        <topology evidence="1">Multi-pass membrane protein</topology>
    </subcellularLocation>
</comment>
<feature type="domain" description="G-protein coupled receptors family 1 profile" evidence="12">
    <location>
        <begin position="7"/>
        <end position="248"/>
    </location>
</feature>
<sequence>MVLGLPANGLVLWMTAFRMARTVTTVWFFSLALADFAILLTLPNATDILIRTRWPRSALSCKLYPAFLVSAFFISISLLVLISLDRCVSVLWPVWARNHRTVRRACWLVLGVWLLALVTGTPHLIFWKMGTHKGCPYCYFSPWVPSTKEKHIAVNLVHVLASFLLPLAVISACALLICAKLRREGWVQARRPKRLLLVLVATFFTFWFPFQVTFLLHPLYQDEPRMPLYLWATISLGCFNSCLNPFLYVFIGRDFQDKFFGSLPTVLARAFGNEGFLNPPGPQESPPGDQSNLPEGTRNTSA</sequence>
<feature type="transmembrane region" description="Helical" evidence="11">
    <location>
        <begin position="63"/>
        <end position="84"/>
    </location>
</feature>
<protein>
    <submittedName>
        <fullName evidence="14">Probable G-protein coupled receptor 32</fullName>
    </submittedName>
</protein>
<dbReference type="RefSeq" id="XP_007531384.2">
    <property type="nucleotide sequence ID" value="XM_007531322.2"/>
</dbReference>
<evidence type="ECO:0000256" key="9">
    <source>
        <dbReference type="RuleBase" id="RU000688"/>
    </source>
</evidence>
<keyword evidence="6 9" id="KW-0675">Receptor</keyword>
<dbReference type="InParanoid" id="A0A1S3A969"/>
<keyword evidence="5 11" id="KW-0472">Membrane</keyword>
<feature type="region of interest" description="Disordered" evidence="10">
    <location>
        <begin position="278"/>
        <end position="302"/>
    </location>
</feature>
<dbReference type="GO" id="GO:0004875">
    <property type="term" value="F:complement receptor activity"/>
    <property type="evidence" value="ECO:0007669"/>
    <property type="project" value="TreeGrafter"/>
</dbReference>
<dbReference type="GO" id="GO:0006954">
    <property type="term" value="P:inflammatory response"/>
    <property type="evidence" value="ECO:0007669"/>
    <property type="project" value="TreeGrafter"/>
</dbReference>
<feature type="transmembrane region" description="Helical" evidence="11">
    <location>
        <begin position="195"/>
        <end position="216"/>
    </location>
</feature>
<evidence type="ECO:0000313" key="13">
    <source>
        <dbReference type="Proteomes" id="UP001652624"/>
    </source>
</evidence>
<dbReference type="GeneID" id="103120839"/>